<proteinExistence type="predicted"/>
<organism evidence="1 2">
    <name type="scientific">Avena sativa</name>
    <name type="common">Oat</name>
    <dbReference type="NCBI Taxonomy" id="4498"/>
    <lineage>
        <taxon>Eukaryota</taxon>
        <taxon>Viridiplantae</taxon>
        <taxon>Streptophyta</taxon>
        <taxon>Embryophyta</taxon>
        <taxon>Tracheophyta</taxon>
        <taxon>Spermatophyta</taxon>
        <taxon>Magnoliopsida</taxon>
        <taxon>Liliopsida</taxon>
        <taxon>Poales</taxon>
        <taxon>Poaceae</taxon>
        <taxon>BOP clade</taxon>
        <taxon>Pooideae</taxon>
        <taxon>Poodae</taxon>
        <taxon>Poeae</taxon>
        <taxon>Poeae Chloroplast Group 1 (Aveneae type)</taxon>
        <taxon>Aveninae</taxon>
        <taxon>Avena</taxon>
    </lineage>
</organism>
<accession>A0ACD5ZQN1</accession>
<name>A0ACD5ZQN1_AVESA</name>
<evidence type="ECO:0000313" key="2">
    <source>
        <dbReference type="Proteomes" id="UP001732700"/>
    </source>
</evidence>
<dbReference type="Proteomes" id="UP001732700">
    <property type="component" value="Chromosome 7A"/>
</dbReference>
<keyword evidence="2" id="KW-1185">Reference proteome</keyword>
<reference evidence="1" key="1">
    <citation type="submission" date="2021-05" db="EMBL/GenBank/DDBJ databases">
        <authorList>
            <person name="Scholz U."/>
            <person name="Mascher M."/>
            <person name="Fiebig A."/>
        </authorList>
    </citation>
    <scope>NUCLEOTIDE SEQUENCE [LARGE SCALE GENOMIC DNA]</scope>
</reference>
<reference evidence="1" key="2">
    <citation type="submission" date="2025-09" db="UniProtKB">
        <authorList>
            <consortium name="EnsemblPlants"/>
        </authorList>
    </citation>
    <scope>IDENTIFICATION</scope>
</reference>
<dbReference type="EnsemblPlants" id="AVESA.00010b.r2.7AG1198630.1">
    <property type="protein sequence ID" value="AVESA.00010b.r2.7AG1198630.1.CDS.1"/>
    <property type="gene ID" value="AVESA.00010b.r2.7AG1198630"/>
</dbReference>
<evidence type="ECO:0000313" key="1">
    <source>
        <dbReference type="EnsemblPlants" id="AVESA.00010b.r2.7AG1198630.1.CDS.1"/>
    </source>
</evidence>
<sequence>MSMFTGVSVVNDWHCTTSTVNANTDSGYHLFVVKDYSVTVLAIPGGEEISSGYFMVGGINWKIMYYPNGSHDSCADFISFYISPGDEYEELEETLELKFQFSFADQVEYHKPMHIRAAKTYKLPGILGGCREFMKRDAFERSTHLKGDCFTIRCDIMVCKDFNTHNTYGTLSEIHDHFDHLLRNKVGCDVTFEVSGETFNAHRCVLGARSKVFMAQLFGPMVEGTMSSVIHIEDMEARVFAALLRFIYTDSFPEMHKDNNIKEEGQKDEEGQEEHVMWLQELLVAADRYDLQRLKFLCENKLSDNIGVSSVASTLALAEQHHCQRLKEECFKFIQVQSPKCLDKVMATHGWEQMILTYPSILNKFLAKLVSSNQKKNKKRKTPLRIGSG</sequence>
<protein>
    <submittedName>
        <fullName evidence="1">Uncharacterized protein</fullName>
    </submittedName>
</protein>